<dbReference type="GO" id="GO:0003677">
    <property type="term" value="F:DNA binding"/>
    <property type="evidence" value="ECO:0007669"/>
    <property type="project" value="InterPro"/>
</dbReference>
<evidence type="ECO:0000256" key="2">
    <source>
        <dbReference type="ARBA" id="ARBA00022759"/>
    </source>
</evidence>
<dbReference type="SMART" id="SM00497">
    <property type="entry name" value="IENR1"/>
    <property type="match status" value="1"/>
</dbReference>
<evidence type="ECO:0000259" key="4">
    <source>
        <dbReference type="Pfam" id="PF07460"/>
    </source>
</evidence>
<evidence type="ECO:0000313" key="5">
    <source>
        <dbReference type="EMBL" id="ADO51575.1"/>
    </source>
</evidence>
<keyword evidence="5" id="KW-0496">Mitochondrion</keyword>
<dbReference type="SUPFAM" id="SSF64496">
    <property type="entry name" value="DNA-binding domain of intron-encoded endonucleases"/>
    <property type="match status" value="1"/>
</dbReference>
<dbReference type="Pfam" id="PF07460">
    <property type="entry name" value="NUMOD3"/>
    <property type="match status" value="1"/>
</dbReference>
<organism>
    <name type="scientific">Moniliophthora roreri (strain MCA 2997)</name>
    <name type="common">Cocoa frosty pod rot fungus</name>
    <name type="synonym">Crinipellis roreri</name>
    <dbReference type="NCBI Taxonomy" id="1381753"/>
    <lineage>
        <taxon>Eukaryota</taxon>
        <taxon>Fungi</taxon>
        <taxon>Dikarya</taxon>
        <taxon>Basidiomycota</taxon>
        <taxon>Agaricomycotina</taxon>
        <taxon>Agaricomycetes</taxon>
        <taxon>Agaricomycetidae</taxon>
        <taxon>Agaricales</taxon>
        <taxon>Marasmiineae</taxon>
        <taxon>Marasmiaceae</taxon>
        <taxon>Moniliophthora</taxon>
    </lineage>
</organism>
<dbReference type="GeneID" id="10446052"/>
<feature type="domain" description="Nuclease associated modular" evidence="4">
    <location>
        <begin position="100"/>
        <end position="126"/>
    </location>
</feature>
<keyword evidence="1" id="KW-0540">Nuclease</keyword>
<dbReference type="RefSeq" id="YP_004376386.1">
    <property type="nucleotide sequence ID" value="NC_015400.1"/>
</dbReference>
<reference evidence="5" key="1">
    <citation type="submission" date="2010-09" db="EMBL/GenBank/DDBJ databases">
        <authorList>
            <person name="Garcia O."/>
            <person name="Costa G.G.L."/>
            <person name="Tiburcio R.A."/>
            <person name="Medrano F.J."/>
            <person name="Carazzolle M.F."/>
            <person name="Thomazella D.T."/>
            <person name="Schuster S.C."/>
            <person name="Carlson J.E."/>
            <person name="Guiltinan M.J."/>
            <person name="Bailey B.A."/>
            <person name="Mieckowski P."/>
            <person name="Pereira G.A.G."/>
            <person name="Meinhardt L.W."/>
        </authorList>
    </citation>
    <scope>NUCLEOTIDE SEQUENCE</scope>
</reference>
<evidence type="ECO:0000313" key="6">
    <source>
        <dbReference type="Proteomes" id="UP000017559"/>
    </source>
</evidence>
<dbReference type="Proteomes" id="UP000017559">
    <property type="component" value="Mitochondrion"/>
</dbReference>
<proteinExistence type="predicted"/>
<dbReference type="GO" id="GO:0004519">
    <property type="term" value="F:endonuclease activity"/>
    <property type="evidence" value="ECO:0007669"/>
    <property type="project" value="UniProtKB-KW"/>
</dbReference>
<gene>
    <name evidence="5" type="primary">oi1nad1</name>
</gene>
<evidence type="ECO:0000256" key="3">
    <source>
        <dbReference type="ARBA" id="ARBA00022801"/>
    </source>
</evidence>
<dbReference type="InterPro" id="IPR003647">
    <property type="entry name" value="Intron_nuc_1_rpt"/>
</dbReference>
<protein>
    <submittedName>
        <fullName evidence="5">Intronic ORF at intron 1 of nad1</fullName>
    </submittedName>
</protein>
<accession>F2WVL5</accession>
<keyword evidence="2" id="KW-0255">Endonuclease</keyword>
<keyword evidence="3" id="KW-0378">Hydrolase</keyword>
<sequence length="212" mass="24235">MDLPAPHGKKNMGERLKYHYYNGKNQNTFLGLLIYIFGWKKFTVTIIETCSIKSLKEREDWYLNTFNPLLNILTNSYSNAQVNYIVSKITKAKISSSLRGRTWSKESKEKRRASIIGNKHYNFGKSLPLSTLDVAALVLGKPIYVYNETNLKLLNDKPFRSIREAVKVLPISQSTLPKKLDTGKPLKGYYYSKSHIFQDSPPYAPLVEHGVA</sequence>
<dbReference type="GO" id="GO:0016787">
    <property type="term" value="F:hydrolase activity"/>
    <property type="evidence" value="ECO:0007669"/>
    <property type="project" value="UniProtKB-KW"/>
</dbReference>
<evidence type="ECO:0000256" key="1">
    <source>
        <dbReference type="ARBA" id="ARBA00022722"/>
    </source>
</evidence>
<reference key="2">
    <citation type="journal article" date="2012" name="Fungal Biol.">
        <title>The mitochondrial genome of Moniliophthora roreri, the frosty pod rot pathogen of cacao.</title>
        <authorList>
            <person name="Costa G.G.L."/>
            <person name="Cabrera O.G."/>
            <person name="Tiburcio R.A."/>
            <person name="Medrano F.J."/>
            <person name="Carazzolle M.F."/>
            <person name="Thomazella D.P.T."/>
            <person name="Schuster S.C."/>
            <person name="Carlson J.E."/>
            <person name="Guiltinan M.J."/>
            <person name="Bailey B.A."/>
            <person name="Mieczkowski P."/>
            <person name="Pereira G.A.G."/>
            <person name="Meinhardt L.W."/>
        </authorList>
    </citation>
    <scope>NUCLEOTIDE SEQUENCE [LARGE SCALE GENOMIC DNA]</scope>
    <source>
        <strain>MCA 2997</strain>
    </source>
</reference>
<dbReference type="InterPro" id="IPR006350">
    <property type="entry name" value="Intron_endoG1"/>
</dbReference>
<geneLocation type="mitochondrion" evidence="5"/>
<name>F2WVL5_MONRO</name>
<dbReference type="InterPro" id="IPR003611">
    <property type="entry name" value="NUMOD3"/>
</dbReference>
<keyword evidence="6" id="KW-1185">Reference proteome</keyword>
<dbReference type="NCBIfam" id="TIGR01453">
    <property type="entry name" value="grpIintron_endo"/>
    <property type="match status" value="1"/>
</dbReference>
<dbReference type="AlphaFoldDB" id="F2WVL5"/>
<dbReference type="EMBL" id="HQ259115">
    <property type="protein sequence ID" value="ADO51575.1"/>
    <property type="molecule type" value="Genomic_DNA"/>
</dbReference>